<dbReference type="Proteomes" id="UP000483035">
    <property type="component" value="Unassembled WGS sequence"/>
</dbReference>
<evidence type="ECO:0000313" key="1">
    <source>
        <dbReference type="EMBL" id="NEI73379.1"/>
    </source>
</evidence>
<dbReference type="RefSeq" id="WP_163991655.1">
    <property type="nucleotide sequence ID" value="NZ_WUEY01000018.1"/>
</dbReference>
<comment type="caution">
    <text evidence="1">The sequence shown here is derived from an EMBL/GenBank/DDBJ whole genome shotgun (WGS) entry which is preliminary data.</text>
</comment>
<name>A0A6L9UDK7_9HYPH</name>
<reference evidence="1 2" key="1">
    <citation type="submission" date="2019-12" db="EMBL/GenBank/DDBJ databases">
        <title>Rhizobium genotypes associated with high levels of biological nitrogen fixation by grain legumes in a temperate-maritime cropping system.</title>
        <authorList>
            <person name="Maluk M."/>
            <person name="Francesc Ferrando Molina F."/>
            <person name="Lopez Del Egido L."/>
            <person name="Lafos M."/>
            <person name="Langarica-Fuentes A."/>
            <person name="Gebre Yohannes G."/>
            <person name="Young M.W."/>
            <person name="Martin P."/>
            <person name="Gantlett R."/>
            <person name="Kenicer G."/>
            <person name="Hawes C."/>
            <person name="Begg G.S."/>
            <person name="Quilliam R.S."/>
            <person name="Squire G.R."/>
            <person name="Poole P.S."/>
            <person name="Young P.W."/>
            <person name="Iannetta P.M."/>
            <person name="James E.K."/>
        </authorList>
    </citation>
    <scope>NUCLEOTIDE SEQUENCE [LARGE SCALE GENOMIC DNA]</scope>
    <source>
        <strain evidence="1 2">JHI1118</strain>
    </source>
</reference>
<dbReference type="AlphaFoldDB" id="A0A6L9UDK7"/>
<dbReference type="Gene3D" id="3.30.40.220">
    <property type="match status" value="1"/>
</dbReference>
<sequence length="493" mass="55336">MSVQIPTAERILRTRLGEPGKEVTYVLGFTTATGKVLALHRTASETRLWFLPPAPPKIDGVVLMPTSAKNDDLNGQFAPLNTSSALRVEIATEGGLNQFLDWFTGSTTGSGQSSGDAFSANFSGLYQRFQQLVTARTNGHPFTNFEEGLAASWEDYKPKLRAYALTILASDTWAEAGIGSGTILRHVIDAIEIQNNRRNLTNNLVFWQSRYGHANRNHHVFIEAQTIPKLRKEIERLLYVLYVGGGDEGELFEELSTITGGKYPLLAYLYFLKDMDRFTPIQPTGFDRLFREMGINFSTLRQCSWENYSTFLDLLQQIRPLIAQEAGLKSVRLIDAHSFCWIFSTLIAMEAEGDLTPAAGSKDDGRVLAALEKSIVAMRMSVENTVKNANGQLVQRVLKNKELRMTSQQLEALIRQLLAQQDNRCALTGIPLQFQGQHHDKNLLPSLDRKDSNGHYEGGNLQVVCQFINFWKGDTDNEEFRRLLNVVRGLEEQ</sequence>
<protein>
    <submittedName>
        <fullName evidence="1">Uncharacterized protein</fullName>
    </submittedName>
</protein>
<accession>A0A6L9UDK7</accession>
<gene>
    <name evidence="1" type="ORF">GR212_27885</name>
</gene>
<evidence type="ECO:0000313" key="2">
    <source>
        <dbReference type="Proteomes" id="UP000483035"/>
    </source>
</evidence>
<dbReference type="EMBL" id="WUEY01000018">
    <property type="protein sequence ID" value="NEI73379.1"/>
    <property type="molecule type" value="Genomic_DNA"/>
</dbReference>
<proteinExistence type="predicted"/>
<organism evidence="1 2">
    <name type="scientific">Rhizobium lusitanum</name>
    <dbReference type="NCBI Taxonomy" id="293958"/>
    <lineage>
        <taxon>Bacteria</taxon>
        <taxon>Pseudomonadati</taxon>
        <taxon>Pseudomonadota</taxon>
        <taxon>Alphaproteobacteria</taxon>
        <taxon>Hyphomicrobiales</taxon>
        <taxon>Rhizobiaceae</taxon>
        <taxon>Rhizobium/Agrobacterium group</taxon>
        <taxon>Rhizobium</taxon>
    </lineage>
</organism>